<dbReference type="Proteomes" id="UP000038010">
    <property type="component" value="Unassembled WGS sequence"/>
</dbReference>
<dbReference type="SUPFAM" id="SSF56112">
    <property type="entry name" value="Protein kinase-like (PK-like)"/>
    <property type="match status" value="1"/>
</dbReference>
<dbReference type="SMART" id="SM00220">
    <property type="entry name" value="S_TKc"/>
    <property type="match status" value="1"/>
</dbReference>
<dbReference type="EMBL" id="LFJN01000004">
    <property type="protein sequence ID" value="KPI43925.1"/>
    <property type="molecule type" value="Genomic_DNA"/>
</dbReference>
<evidence type="ECO:0000256" key="4">
    <source>
        <dbReference type="RuleBase" id="RU000304"/>
    </source>
</evidence>
<evidence type="ECO:0000256" key="1">
    <source>
        <dbReference type="ARBA" id="ARBA00022741"/>
    </source>
</evidence>
<keyword evidence="2 3" id="KW-0067">ATP-binding</keyword>
<dbReference type="InterPro" id="IPR017441">
    <property type="entry name" value="Protein_kinase_ATP_BS"/>
</dbReference>
<evidence type="ECO:0000313" key="7">
    <source>
        <dbReference type="EMBL" id="KPI43925.1"/>
    </source>
</evidence>
<dbReference type="InterPro" id="IPR000719">
    <property type="entry name" value="Prot_kinase_dom"/>
</dbReference>
<dbReference type="PROSITE" id="PS50011">
    <property type="entry name" value="PROTEIN_KINASE_DOM"/>
    <property type="match status" value="1"/>
</dbReference>
<feature type="domain" description="Protein kinase" evidence="6">
    <location>
        <begin position="16"/>
        <end position="277"/>
    </location>
</feature>
<dbReference type="PROSITE" id="PS00108">
    <property type="entry name" value="PROTEIN_KINASE_ST"/>
    <property type="match status" value="1"/>
</dbReference>
<evidence type="ECO:0000256" key="2">
    <source>
        <dbReference type="ARBA" id="ARBA00022840"/>
    </source>
</evidence>
<keyword evidence="7" id="KW-0808">Transferase</keyword>
<dbReference type="OrthoDB" id="40902at2759"/>
<dbReference type="PANTHER" id="PTHR24347">
    <property type="entry name" value="SERINE/THREONINE-PROTEIN KINASE"/>
    <property type="match status" value="1"/>
</dbReference>
<accession>A0A0N1P1K1</accession>
<feature type="binding site" evidence="3">
    <location>
        <position position="45"/>
    </location>
    <ligand>
        <name>ATP</name>
        <dbReference type="ChEBI" id="CHEBI:30616"/>
    </ligand>
</feature>
<organism evidence="7 8">
    <name type="scientific">Cyphellophora attinorum</name>
    <dbReference type="NCBI Taxonomy" id="1664694"/>
    <lineage>
        <taxon>Eukaryota</taxon>
        <taxon>Fungi</taxon>
        <taxon>Dikarya</taxon>
        <taxon>Ascomycota</taxon>
        <taxon>Pezizomycotina</taxon>
        <taxon>Eurotiomycetes</taxon>
        <taxon>Chaetothyriomycetidae</taxon>
        <taxon>Chaetothyriales</taxon>
        <taxon>Cyphellophoraceae</taxon>
        <taxon>Cyphellophora</taxon>
    </lineage>
</organism>
<keyword evidence="8" id="KW-1185">Reference proteome</keyword>
<proteinExistence type="inferred from homology"/>
<evidence type="ECO:0000256" key="3">
    <source>
        <dbReference type="PROSITE-ProRule" id="PRU10141"/>
    </source>
</evidence>
<feature type="region of interest" description="Disordered" evidence="5">
    <location>
        <begin position="335"/>
        <end position="421"/>
    </location>
</feature>
<dbReference type="Gene3D" id="1.10.510.10">
    <property type="entry name" value="Transferase(Phosphotransferase) domain 1"/>
    <property type="match status" value="1"/>
</dbReference>
<evidence type="ECO:0000313" key="8">
    <source>
        <dbReference type="Proteomes" id="UP000038010"/>
    </source>
</evidence>
<evidence type="ECO:0000259" key="6">
    <source>
        <dbReference type="PROSITE" id="PS50011"/>
    </source>
</evidence>
<dbReference type="FunFam" id="3.30.200.20:FF:000153">
    <property type="entry name" value="Calcium/calmodulin-dependent protein kinase type I"/>
    <property type="match status" value="1"/>
</dbReference>
<dbReference type="PROSITE" id="PS00107">
    <property type="entry name" value="PROTEIN_KINASE_ATP"/>
    <property type="match status" value="1"/>
</dbReference>
<reference evidence="7 8" key="1">
    <citation type="submission" date="2015-06" db="EMBL/GenBank/DDBJ databases">
        <title>Draft genome of the ant-associated black yeast Phialophora attae CBS 131958.</title>
        <authorList>
            <person name="Moreno L.F."/>
            <person name="Stielow B.J."/>
            <person name="de Hoog S."/>
            <person name="Vicente V.A."/>
            <person name="Weiss V.A."/>
            <person name="de Vries M."/>
            <person name="Cruz L.M."/>
            <person name="Souza E.M."/>
        </authorList>
    </citation>
    <scope>NUCLEOTIDE SEQUENCE [LARGE SCALE GENOMIC DNA]</scope>
    <source>
        <strain evidence="7 8">CBS 131958</strain>
    </source>
</reference>
<protein>
    <submittedName>
        <fullName evidence="7">Calcium/calmodulin-dependent protein kinase type I</fullName>
    </submittedName>
</protein>
<dbReference type="GeneID" id="28738544"/>
<sequence>MAAQAPQKPQVQPCRYKTGKTLGAGSYSVVKECVHIDTGRYYAAKVINKRLMAGREHMVRNEIAVLKRVSVGHRNILTLVDYFETMNNLYLVTDLALGGELFDRICRKGSYFESDAADLMRATLSAVAYLHDHGIVHRDLKPENLLFRTPEDNADLLIADFGLSRIMDEEQFHVLTTTCGTPGYMAPEIFKKTGHGKPVDIWAIGVITYFLLCGYTPFDRDSNLEEMQAILAADYSFTPLEYWRNVSDSARDFIRRCLTVDPNHRMTSHQALQHAWIKPLDPTSPDTPVGGGVGEGKDLLPIVKKNFNARRTLHKAIDTVRAINKLREGGGLMHQAVGGGEPMQIDPKPRDEAVDGSKVMDGQGQTQSEAAKGGSGPPTQEGGDAMEIDSRGHGRGQTAEQIAAQERRIRDTASALWNKAR</sequence>
<keyword evidence="1 3" id="KW-0547">Nucleotide-binding</keyword>
<keyword evidence="7" id="KW-0418">Kinase</keyword>
<dbReference type="FunFam" id="1.10.510.10:FF:000257">
    <property type="entry name" value="Calcium/calmodulin-dependent protein kinase type I"/>
    <property type="match status" value="1"/>
</dbReference>
<comment type="caution">
    <text evidence="7">The sequence shown here is derived from an EMBL/GenBank/DDBJ whole genome shotgun (WGS) entry which is preliminary data.</text>
</comment>
<dbReference type="VEuPathDB" id="FungiDB:AB675_6378"/>
<dbReference type="InterPro" id="IPR011009">
    <property type="entry name" value="Kinase-like_dom_sf"/>
</dbReference>
<dbReference type="Gene3D" id="3.30.200.20">
    <property type="entry name" value="Phosphorylase Kinase, domain 1"/>
    <property type="match status" value="1"/>
</dbReference>
<dbReference type="GO" id="GO:0005524">
    <property type="term" value="F:ATP binding"/>
    <property type="evidence" value="ECO:0007669"/>
    <property type="project" value="UniProtKB-UniRule"/>
</dbReference>
<dbReference type="AlphaFoldDB" id="A0A0N1P1K1"/>
<keyword evidence="4" id="KW-0723">Serine/threonine-protein kinase</keyword>
<name>A0A0N1P1K1_9EURO</name>
<gene>
    <name evidence="7" type="ORF">AB675_6378</name>
</gene>
<dbReference type="InterPro" id="IPR008271">
    <property type="entry name" value="Ser/Thr_kinase_AS"/>
</dbReference>
<comment type="similarity">
    <text evidence="4">Belongs to the protein kinase superfamily.</text>
</comment>
<dbReference type="CDD" id="cd05117">
    <property type="entry name" value="STKc_CAMK"/>
    <property type="match status" value="1"/>
</dbReference>
<dbReference type="GO" id="GO:0004674">
    <property type="term" value="F:protein serine/threonine kinase activity"/>
    <property type="evidence" value="ECO:0007669"/>
    <property type="project" value="UniProtKB-KW"/>
</dbReference>
<evidence type="ECO:0000256" key="5">
    <source>
        <dbReference type="SAM" id="MobiDB-lite"/>
    </source>
</evidence>
<dbReference type="STRING" id="1664694.A0A0N1P1K1"/>
<dbReference type="Pfam" id="PF00069">
    <property type="entry name" value="Pkinase"/>
    <property type="match status" value="1"/>
</dbReference>
<dbReference type="RefSeq" id="XP_018003888.1">
    <property type="nucleotide sequence ID" value="XM_018146664.1"/>
</dbReference>